<dbReference type="InterPro" id="IPR045318">
    <property type="entry name" value="EZH1/2-like"/>
</dbReference>
<feature type="domain" description="CXC" evidence="9">
    <location>
        <begin position="418"/>
        <end position="527"/>
    </location>
</feature>
<feature type="domain" description="SET" evidence="8">
    <location>
        <begin position="552"/>
        <end position="670"/>
    </location>
</feature>
<dbReference type="Proteomes" id="UP001162060">
    <property type="component" value="Unassembled WGS sequence"/>
</dbReference>
<feature type="region of interest" description="Disordered" evidence="7">
    <location>
        <begin position="224"/>
        <end position="243"/>
    </location>
</feature>
<evidence type="ECO:0000256" key="5">
    <source>
        <dbReference type="ARBA" id="ARBA00023163"/>
    </source>
</evidence>
<comment type="caution">
    <text evidence="11">The sequence shown here is derived from an EMBL/GenBank/DDBJ whole genome shotgun (WGS) entry which is preliminary data.</text>
</comment>
<dbReference type="InterPro" id="IPR026489">
    <property type="entry name" value="CXC_dom"/>
</dbReference>
<dbReference type="Pfam" id="PF21358">
    <property type="entry name" value="Ezh2_MCSS"/>
    <property type="match status" value="1"/>
</dbReference>
<evidence type="ECO:0000313" key="10">
    <source>
        <dbReference type="EMBL" id="CAK7896823.1"/>
    </source>
</evidence>
<evidence type="ECO:0000313" key="12">
    <source>
        <dbReference type="Proteomes" id="UP001162060"/>
    </source>
</evidence>
<dbReference type="AlphaFoldDB" id="A0AAV1TWA0"/>
<evidence type="ECO:0000256" key="1">
    <source>
        <dbReference type="ARBA" id="ARBA00022603"/>
    </source>
</evidence>
<proteinExistence type="predicted"/>
<dbReference type="SMART" id="SM01114">
    <property type="entry name" value="CXC"/>
    <property type="match status" value="1"/>
</dbReference>
<evidence type="ECO:0000256" key="4">
    <source>
        <dbReference type="ARBA" id="ARBA00023015"/>
    </source>
</evidence>
<evidence type="ECO:0000313" key="11">
    <source>
        <dbReference type="EMBL" id="CAK7926641.1"/>
    </source>
</evidence>
<feature type="region of interest" description="Disordered" evidence="7">
    <location>
        <begin position="670"/>
        <end position="692"/>
    </location>
</feature>
<keyword evidence="4" id="KW-0805">Transcription regulation</keyword>
<organism evidence="11 12">
    <name type="scientific">Peronospora matthiolae</name>
    <dbReference type="NCBI Taxonomy" id="2874970"/>
    <lineage>
        <taxon>Eukaryota</taxon>
        <taxon>Sar</taxon>
        <taxon>Stramenopiles</taxon>
        <taxon>Oomycota</taxon>
        <taxon>Peronosporomycetes</taxon>
        <taxon>Peronosporales</taxon>
        <taxon>Peronosporaceae</taxon>
        <taxon>Peronospora</taxon>
    </lineage>
</organism>
<gene>
    <name evidence="11" type="ORF">PM001_LOCUS11791</name>
    <name evidence="10" type="ORF">PM001_LOCUS1316</name>
</gene>
<evidence type="ECO:0000259" key="8">
    <source>
        <dbReference type="PROSITE" id="PS50280"/>
    </source>
</evidence>
<keyword evidence="2" id="KW-0808">Transferase</keyword>
<dbReference type="InterPro" id="IPR033467">
    <property type="entry name" value="Tesmin/TSO1-like_CXC"/>
</dbReference>
<dbReference type="EMBL" id="CAKLBY020000101">
    <property type="protein sequence ID" value="CAK7926641.1"/>
    <property type="molecule type" value="Genomic_DNA"/>
</dbReference>
<evidence type="ECO:0008006" key="13">
    <source>
        <dbReference type="Google" id="ProtNLM"/>
    </source>
</evidence>
<name>A0AAV1TWA0_9STRA</name>
<protein>
    <recommendedName>
        <fullName evidence="13">Histone-lysine N-methyltransferase</fullName>
    </recommendedName>
</protein>
<keyword evidence="5" id="KW-0804">Transcription</keyword>
<evidence type="ECO:0000256" key="7">
    <source>
        <dbReference type="SAM" id="MobiDB-lite"/>
    </source>
</evidence>
<dbReference type="PROSITE" id="PS51633">
    <property type="entry name" value="CXC"/>
    <property type="match status" value="1"/>
</dbReference>
<dbReference type="GO" id="GO:0003682">
    <property type="term" value="F:chromatin binding"/>
    <property type="evidence" value="ECO:0007669"/>
    <property type="project" value="TreeGrafter"/>
</dbReference>
<reference evidence="11" key="1">
    <citation type="submission" date="2024-01" db="EMBL/GenBank/DDBJ databases">
        <authorList>
            <person name="Webb A."/>
        </authorList>
    </citation>
    <scope>NUCLEOTIDE SEQUENCE</scope>
    <source>
        <strain evidence="11">Pm1</strain>
    </source>
</reference>
<dbReference type="InterPro" id="IPR041355">
    <property type="entry name" value="Pre-SET_CXC"/>
</dbReference>
<accession>A0AAV1TWA0</accession>
<dbReference type="GO" id="GO:0005634">
    <property type="term" value="C:nucleus"/>
    <property type="evidence" value="ECO:0007669"/>
    <property type="project" value="TreeGrafter"/>
</dbReference>
<dbReference type="SMART" id="SM00317">
    <property type="entry name" value="SET"/>
    <property type="match status" value="1"/>
</dbReference>
<dbReference type="InterPro" id="IPR046341">
    <property type="entry name" value="SET_dom_sf"/>
</dbReference>
<sequence length="692" mass="77701">MPHLVDESLKTGMKEQLCAQAVEALNHFIRTFHIVASTEIARNRLKSSLDMMARSRIRKEIEVLHDQCQGFRVRTSELLRYCGCQVKRTVQIQLTTPSQSVIKRVVILPIVPPVPTATMWTALAKNYGVEDEPTRRCLPCVGDNGTSDVVSELDQFKQQRSSACEVEFTMEMCEYVLRTLRSTWDLTPSDLTRVASVIMVEEEVLVEVYTNLCSTRSAVKKRRRMETPVASGKRSRRTSAAQAKDDAFDRADRTISMKEYFQLYEKAADSYRSLFCRRCFVYDCDYHGCMKQPNLSILEQNAVALNVKEKGVMINTGRNCGNGCFLGQVSVSSCNEFVKAQVRSTGFARSERTSVLCARAYMIYSGNFCQMAKMVGNTTCIEVAEMCANDNINGSTLPKDVQARSSSKSRCSRKAKRMRKLVVHAQNSQNGVGDTVRMKIEPCSHLGPCQKSVCSCVNSGISCSKHCHCIHDECKIFFSGCRCQHGRCRTETCPCFRAGRECDIDFCKVCSADEIAAREKGEPYDVSLGKAQKDDTCETRCRNRSIALGEQKLVRMGRSKLGVAEWGLFVDEFVAEDEFIIEFIGEMVSQEEADQRRVVYGKDGSRYLIELDTKIVVDSTRKGNKARLVNHSSASPNCVCKIMNVGSDFRIGLYALHDMQPQTELFFDHGYSEGSHNDEMSSDRPPPSGIKL</sequence>
<keyword evidence="1" id="KW-0489">Methyltransferase</keyword>
<keyword evidence="3" id="KW-0949">S-adenosyl-L-methionine</keyword>
<dbReference type="Gene3D" id="2.170.270.10">
    <property type="entry name" value="SET domain"/>
    <property type="match status" value="1"/>
</dbReference>
<evidence type="ECO:0000256" key="6">
    <source>
        <dbReference type="ARBA" id="ARBA00048568"/>
    </source>
</evidence>
<dbReference type="SUPFAM" id="SSF82199">
    <property type="entry name" value="SET domain"/>
    <property type="match status" value="1"/>
</dbReference>
<dbReference type="InterPro" id="IPR048358">
    <property type="entry name" value="EZH1/2_MCSS"/>
</dbReference>
<dbReference type="PANTHER" id="PTHR45747">
    <property type="entry name" value="HISTONE-LYSINE N-METHYLTRANSFERASE E(Z)"/>
    <property type="match status" value="1"/>
</dbReference>
<evidence type="ECO:0000256" key="3">
    <source>
        <dbReference type="ARBA" id="ARBA00022691"/>
    </source>
</evidence>
<evidence type="ECO:0000256" key="2">
    <source>
        <dbReference type="ARBA" id="ARBA00022679"/>
    </source>
</evidence>
<feature type="compositionally biased region" description="Basic and acidic residues" evidence="7">
    <location>
        <begin position="670"/>
        <end position="682"/>
    </location>
</feature>
<dbReference type="PROSITE" id="PS50280">
    <property type="entry name" value="SET"/>
    <property type="match status" value="1"/>
</dbReference>
<dbReference type="GO" id="GO:0032259">
    <property type="term" value="P:methylation"/>
    <property type="evidence" value="ECO:0007669"/>
    <property type="project" value="UniProtKB-KW"/>
</dbReference>
<comment type="catalytic activity">
    <reaction evidence="6">
        <text>L-lysyl(27)-[histone H3] + 3 S-adenosyl-L-methionine = N(6),N(6),N(6)-trimethyl-L-lysyl(27)-[histone H3] + 3 S-adenosyl-L-homocysteine + 3 H(+)</text>
        <dbReference type="Rhea" id="RHEA:60292"/>
        <dbReference type="Rhea" id="RHEA-COMP:15535"/>
        <dbReference type="Rhea" id="RHEA-COMP:15548"/>
        <dbReference type="ChEBI" id="CHEBI:15378"/>
        <dbReference type="ChEBI" id="CHEBI:29969"/>
        <dbReference type="ChEBI" id="CHEBI:57856"/>
        <dbReference type="ChEBI" id="CHEBI:59789"/>
        <dbReference type="ChEBI" id="CHEBI:61961"/>
        <dbReference type="EC" id="2.1.1.356"/>
    </reaction>
</comment>
<dbReference type="Pfam" id="PF00856">
    <property type="entry name" value="SET"/>
    <property type="match status" value="1"/>
</dbReference>
<dbReference type="GO" id="GO:0140951">
    <property type="term" value="F:histone H3K27 trimethyltransferase activity"/>
    <property type="evidence" value="ECO:0007669"/>
    <property type="project" value="UniProtKB-EC"/>
</dbReference>
<dbReference type="Pfam" id="PF18264">
    <property type="entry name" value="preSET_CXC"/>
    <property type="match status" value="1"/>
</dbReference>
<dbReference type="PANTHER" id="PTHR45747:SF4">
    <property type="entry name" value="HISTONE-LYSINE N-METHYLTRANSFERASE E(Z)"/>
    <property type="match status" value="1"/>
</dbReference>
<evidence type="ECO:0000259" key="9">
    <source>
        <dbReference type="PROSITE" id="PS51633"/>
    </source>
</evidence>
<dbReference type="EMBL" id="CAKLBY020000014">
    <property type="protein sequence ID" value="CAK7896823.1"/>
    <property type="molecule type" value="Genomic_DNA"/>
</dbReference>
<dbReference type="InterPro" id="IPR001214">
    <property type="entry name" value="SET_dom"/>
</dbReference>
<dbReference type="GO" id="GO:0031507">
    <property type="term" value="P:heterochromatin formation"/>
    <property type="evidence" value="ECO:0007669"/>
    <property type="project" value="TreeGrafter"/>
</dbReference>